<evidence type="ECO:0008006" key="4">
    <source>
        <dbReference type="Google" id="ProtNLM"/>
    </source>
</evidence>
<dbReference type="PANTHER" id="PTHR33210">
    <property type="entry name" value="PROTODERMAL FACTOR 1"/>
    <property type="match status" value="1"/>
</dbReference>
<name>U5DE29_AMBTC</name>
<organism evidence="2 3">
    <name type="scientific">Amborella trichopoda</name>
    <dbReference type="NCBI Taxonomy" id="13333"/>
    <lineage>
        <taxon>Eukaryota</taxon>
        <taxon>Viridiplantae</taxon>
        <taxon>Streptophyta</taxon>
        <taxon>Embryophyta</taxon>
        <taxon>Tracheophyta</taxon>
        <taxon>Spermatophyta</taxon>
        <taxon>Magnoliopsida</taxon>
        <taxon>Amborellales</taxon>
        <taxon>Amborellaceae</taxon>
        <taxon>Amborella</taxon>
    </lineage>
</organism>
<dbReference type="AlphaFoldDB" id="U5DE29"/>
<dbReference type="eggNOG" id="ENOG502QVEX">
    <property type="taxonomic scope" value="Eukaryota"/>
</dbReference>
<accession>U5DE29</accession>
<dbReference type="HOGENOM" id="CLU_057405_0_0_1"/>
<dbReference type="STRING" id="13333.U5DE29"/>
<feature type="compositionally biased region" description="Low complexity" evidence="1">
    <location>
        <begin position="99"/>
        <end position="115"/>
    </location>
</feature>
<dbReference type="PANTHER" id="PTHR33210:SF18">
    <property type="entry name" value="PROTODERMAL FACTOR 1"/>
    <property type="match status" value="1"/>
</dbReference>
<feature type="compositionally biased region" description="Gly residues" evidence="1">
    <location>
        <begin position="59"/>
        <end position="98"/>
    </location>
</feature>
<dbReference type="InterPro" id="IPR039923">
    <property type="entry name" value="Protodermal_1"/>
</dbReference>
<dbReference type="EMBL" id="KI392059">
    <property type="protein sequence ID" value="ERN20475.1"/>
    <property type="molecule type" value="Genomic_DNA"/>
</dbReference>
<dbReference type="OMA" id="KHVDPSP"/>
<proteinExistence type="predicted"/>
<keyword evidence="3" id="KW-1185">Reference proteome</keyword>
<dbReference type="Proteomes" id="UP000017836">
    <property type="component" value="Unassembled WGS sequence"/>
</dbReference>
<protein>
    <recommendedName>
        <fullName evidence="4">Protodermal factor 1</fullName>
    </recommendedName>
</protein>
<evidence type="ECO:0000313" key="2">
    <source>
        <dbReference type="EMBL" id="ERN20475.1"/>
    </source>
</evidence>
<evidence type="ECO:0000256" key="1">
    <source>
        <dbReference type="SAM" id="MobiDB-lite"/>
    </source>
</evidence>
<reference evidence="3" key="1">
    <citation type="journal article" date="2013" name="Science">
        <title>The Amborella genome and the evolution of flowering plants.</title>
        <authorList>
            <consortium name="Amborella Genome Project"/>
        </authorList>
    </citation>
    <scope>NUCLEOTIDE SEQUENCE [LARGE SCALE GENOMIC DNA]</scope>
</reference>
<feature type="compositionally biased region" description="Low complexity" evidence="1">
    <location>
        <begin position="123"/>
        <end position="137"/>
    </location>
</feature>
<dbReference type="Gramene" id="ERN20475">
    <property type="protein sequence ID" value="ERN20475"/>
    <property type="gene ID" value="AMTR_s00068p00158450"/>
</dbReference>
<feature type="compositionally biased region" description="Low complexity" evidence="1">
    <location>
        <begin position="19"/>
        <end position="58"/>
    </location>
</feature>
<feature type="region of interest" description="Disordered" evidence="1">
    <location>
        <begin position="19"/>
        <end position="139"/>
    </location>
</feature>
<sequence length="267" mass="27451">MYVKTYKLHVFFTRNSEFSCGSSGSSRHHSGSPPSHGGDGSYGTPSHGSSGSYGTPSHGSGGGGYGSPSQGGGTGSPPQGDGGYGGGSGSPPRGGGGYYHSSPTTPVYSSPTTPVYDPPTPDTPVSYTPTVPDVSTPGTPYIPDPNTRFPFIGGTCDFWRTHPAAVWGMFGYFVTVAGAFGCIGIPGGFGQGLNLHQALNNNRKDGFGSLYREGTASLLNSMVNKNFAFTPDQVKSSFNTALASDKIAAAQADVFKKANEGLLKPRA</sequence>
<gene>
    <name evidence="2" type="ORF">AMTR_s00068p00158450</name>
</gene>
<evidence type="ECO:0000313" key="3">
    <source>
        <dbReference type="Proteomes" id="UP000017836"/>
    </source>
</evidence>